<dbReference type="InterPro" id="IPR000237">
    <property type="entry name" value="GRIP_dom"/>
</dbReference>
<dbReference type="PANTHER" id="PTHR23157">
    <property type="entry name" value="GRIP AND COILED-COIL DOMAIN-CONTAINING PROTEIN 1"/>
    <property type="match status" value="1"/>
</dbReference>
<feature type="non-terminal residue" evidence="9">
    <location>
        <position position="1"/>
    </location>
</feature>
<evidence type="ECO:0000313" key="10">
    <source>
        <dbReference type="Proteomes" id="UP000807353"/>
    </source>
</evidence>
<feature type="domain" description="GRIP" evidence="8">
    <location>
        <begin position="479"/>
        <end position="527"/>
    </location>
</feature>
<comment type="caution">
    <text evidence="9">The sequence shown here is derived from an EMBL/GenBank/DDBJ whole genome shotgun (WGS) entry which is preliminary data.</text>
</comment>
<feature type="coiled-coil region" evidence="6">
    <location>
        <begin position="343"/>
        <end position="433"/>
    </location>
</feature>
<keyword evidence="3" id="KW-0963">Cytoplasm</keyword>
<dbReference type="AlphaFoldDB" id="A0A9P5Y186"/>
<keyword evidence="10" id="KW-1185">Reference proteome</keyword>
<evidence type="ECO:0000256" key="2">
    <source>
        <dbReference type="ARBA" id="ARBA00004496"/>
    </source>
</evidence>
<name>A0A9P5Y186_9AGAR</name>
<evidence type="ECO:0000256" key="1">
    <source>
        <dbReference type="ARBA" id="ARBA00004184"/>
    </source>
</evidence>
<evidence type="ECO:0000313" key="9">
    <source>
        <dbReference type="EMBL" id="KAF9460834.1"/>
    </source>
</evidence>
<proteinExistence type="predicted"/>
<dbReference type="EMBL" id="MU150293">
    <property type="protein sequence ID" value="KAF9460834.1"/>
    <property type="molecule type" value="Genomic_DNA"/>
</dbReference>
<dbReference type="Gene3D" id="1.10.220.60">
    <property type="entry name" value="GRIP domain"/>
    <property type="match status" value="1"/>
</dbReference>
<dbReference type="SMART" id="SM00755">
    <property type="entry name" value="Grip"/>
    <property type="match status" value="1"/>
</dbReference>
<evidence type="ECO:0000256" key="3">
    <source>
        <dbReference type="ARBA" id="ARBA00022490"/>
    </source>
</evidence>
<keyword evidence="5" id="KW-0472">Membrane</keyword>
<feature type="coiled-coil region" evidence="6">
    <location>
        <begin position="212"/>
        <end position="246"/>
    </location>
</feature>
<evidence type="ECO:0000256" key="4">
    <source>
        <dbReference type="ARBA" id="ARBA00023054"/>
    </source>
</evidence>
<dbReference type="InterPro" id="IPR051952">
    <property type="entry name" value="Golgi-autophagy_related"/>
</dbReference>
<feature type="coiled-coil region" evidence="6">
    <location>
        <begin position="20"/>
        <end position="110"/>
    </location>
</feature>
<feature type="region of interest" description="Disordered" evidence="7">
    <location>
        <begin position="437"/>
        <end position="480"/>
    </location>
</feature>
<keyword evidence="4 6" id="KW-0175">Coiled coil</keyword>
<evidence type="ECO:0000256" key="7">
    <source>
        <dbReference type="SAM" id="MobiDB-lite"/>
    </source>
</evidence>
<accession>A0A9P5Y186</accession>
<sequence length="528" mass="60493">RIQEIQETHNLESTSQSNQIKTLHTQLKEAEALLSAVQDADAQAEQATTKNKAEIERLQSEVERTKLLAKEEEEKRVKAISLLKTVRQKLVKAEKEKDDALKELGSSREREYADRDHVQVERTRLQSELSAVNVEREKAISGLKAQFDKDIINIRERHEKDILAQRENYETENILIKNTHLAELSLSLSRISTLETSLNNVTKEKNVLFDHLQLRQGELESAQSHLESLQSQNTELQYQLRETDDRYSLLKEDLGEAHRELENRSRGPVTTAGEVARLLSATETKYDSKLSDLKNHISILVKERNDGEAEWSQKLRDKGKEVEDLKRALGLATRTRQHDEGIVVELKAEISRLADESHRLQRQVNDLRLTNSKVEDIERLGKAQELELNTKVSALERQMEDNKQREAQLRLANKTLREELRKVQSSAALLERQRNPGVGYWTSRTNDSTTGAQTSSPMPLSDPTSRAGSPISSPTIQSTSEEEVNLEYLRNVILQFLEHKEMRPNLVKVLSIILRFTPHETRRLIAKV</sequence>
<protein>
    <recommendedName>
        <fullName evidence="8">GRIP domain-containing protein</fullName>
    </recommendedName>
</protein>
<feature type="compositionally biased region" description="Low complexity" evidence="7">
    <location>
        <begin position="469"/>
        <end position="479"/>
    </location>
</feature>
<organism evidence="9 10">
    <name type="scientific">Collybia nuda</name>
    <dbReference type="NCBI Taxonomy" id="64659"/>
    <lineage>
        <taxon>Eukaryota</taxon>
        <taxon>Fungi</taxon>
        <taxon>Dikarya</taxon>
        <taxon>Basidiomycota</taxon>
        <taxon>Agaricomycotina</taxon>
        <taxon>Agaricomycetes</taxon>
        <taxon>Agaricomycetidae</taxon>
        <taxon>Agaricales</taxon>
        <taxon>Tricholomatineae</taxon>
        <taxon>Clitocybaceae</taxon>
        <taxon>Collybia</taxon>
    </lineage>
</organism>
<gene>
    <name evidence="9" type="ORF">BDZ94DRAFT_1375031</name>
</gene>
<reference evidence="9" key="1">
    <citation type="submission" date="2020-11" db="EMBL/GenBank/DDBJ databases">
        <authorList>
            <consortium name="DOE Joint Genome Institute"/>
            <person name="Ahrendt S."/>
            <person name="Riley R."/>
            <person name="Andreopoulos W."/>
            <person name="Labutti K."/>
            <person name="Pangilinan J."/>
            <person name="Ruiz-Duenas F.J."/>
            <person name="Barrasa J.M."/>
            <person name="Sanchez-Garcia M."/>
            <person name="Camarero S."/>
            <person name="Miyauchi S."/>
            <person name="Serrano A."/>
            <person name="Linde D."/>
            <person name="Babiker R."/>
            <person name="Drula E."/>
            <person name="Ayuso-Fernandez I."/>
            <person name="Pacheco R."/>
            <person name="Padilla G."/>
            <person name="Ferreira P."/>
            <person name="Barriuso J."/>
            <person name="Kellner H."/>
            <person name="Castanera R."/>
            <person name="Alfaro M."/>
            <person name="Ramirez L."/>
            <person name="Pisabarro A.G."/>
            <person name="Kuo A."/>
            <person name="Tritt A."/>
            <person name="Lipzen A."/>
            <person name="He G."/>
            <person name="Yan M."/>
            <person name="Ng V."/>
            <person name="Cullen D."/>
            <person name="Martin F."/>
            <person name="Rosso M.-N."/>
            <person name="Henrissat B."/>
            <person name="Hibbett D."/>
            <person name="Martinez A.T."/>
            <person name="Grigoriev I.V."/>
        </authorList>
    </citation>
    <scope>NUCLEOTIDE SEQUENCE</scope>
    <source>
        <strain evidence="9">CBS 247.69</strain>
    </source>
</reference>
<dbReference type="PROSITE" id="PS50913">
    <property type="entry name" value="GRIP"/>
    <property type="match status" value="1"/>
</dbReference>
<feature type="compositionally biased region" description="Polar residues" evidence="7">
    <location>
        <begin position="442"/>
        <end position="467"/>
    </location>
</feature>
<dbReference type="OrthoDB" id="1926336at2759"/>
<evidence type="ECO:0000259" key="8">
    <source>
        <dbReference type="PROSITE" id="PS50913"/>
    </source>
</evidence>
<evidence type="ECO:0000256" key="6">
    <source>
        <dbReference type="SAM" id="Coils"/>
    </source>
</evidence>
<comment type="subcellular location">
    <subcellularLocation>
        <location evidence="2">Cytoplasm</location>
    </subcellularLocation>
    <subcellularLocation>
        <location evidence="1">Endomembrane system</location>
        <topology evidence="1">Peripheral membrane protein</topology>
    </subcellularLocation>
</comment>
<dbReference type="GO" id="GO:0005794">
    <property type="term" value="C:Golgi apparatus"/>
    <property type="evidence" value="ECO:0007669"/>
    <property type="project" value="TreeGrafter"/>
</dbReference>
<dbReference type="Pfam" id="PF01465">
    <property type="entry name" value="GRIP"/>
    <property type="match status" value="1"/>
</dbReference>
<evidence type="ECO:0000256" key="5">
    <source>
        <dbReference type="ARBA" id="ARBA00023136"/>
    </source>
</evidence>
<dbReference type="Proteomes" id="UP000807353">
    <property type="component" value="Unassembled WGS sequence"/>
</dbReference>
<dbReference type="PANTHER" id="PTHR23157:SF25">
    <property type="entry name" value="GRIP AND COILED-COIL DOMAIN-CONTAINING PROTEIN 1"/>
    <property type="match status" value="1"/>
</dbReference>